<dbReference type="InterPro" id="IPR027417">
    <property type="entry name" value="P-loop_NTPase"/>
</dbReference>
<dbReference type="Pfam" id="PF21132">
    <property type="entry name" value="MFD_D3"/>
    <property type="match status" value="1"/>
</dbReference>
<keyword evidence="17" id="KW-1185">Reference proteome</keyword>
<dbReference type="AlphaFoldDB" id="A0A1H9HDW0"/>
<keyword evidence="5 13" id="KW-0378">Hydrolase</keyword>
<proteinExistence type="inferred from homology"/>
<dbReference type="SMART" id="SM00487">
    <property type="entry name" value="DEXDc"/>
    <property type="match status" value="1"/>
</dbReference>
<dbReference type="InterPro" id="IPR014001">
    <property type="entry name" value="Helicase_ATP-bd"/>
</dbReference>
<evidence type="ECO:0000256" key="4">
    <source>
        <dbReference type="ARBA" id="ARBA00022763"/>
    </source>
</evidence>
<evidence type="ECO:0000256" key="1">
    <source>
        <dbReference type="ARBA" id="ARBA00004496"/>
    </source>
</evidence>
<dbReference type="Pfam" id="PF00271">
    <property type="entry name" value="Helicase_C"/>
    <property type="match status" value="1"/>
</dbReference>
<dbReference type="Gene3D" id="3.30.2060.10">
    <property type="entry name" value="Penicillin-binding protein 1b domain"/>
    <property type="match status" value="1"/>
</dbReference>
<dbReference type="InterPro" id="IPR041471">
    <property type="entry name" value="UvrB_inter"/>
</dbReference>
<evidence type="ECO:0000313" key="16">
    <source>
        <dbReference type="EMBL" id="SEQ60573.1"/>
    </source>
</evidence>
<evidence type="ECO:0000256" key="11">
    <source>
        <dbReference type="ARBA" id="ARBA00061399"/>
    </source>
</evidence>
<keyword evidence="2 13" id="KW-0963">Cytoplasm</keyword>
<dbReference type="SMART" id="SM00982">
    <property type="entry name" value="TRCF"/>
    <property type="match status" value="1"/>
</dbReference>
<dbReference type="Pfam" id="PF02559">
    <property type="entry name" value="CarD_TRCF_RID"/>
    <property type="match status" value="1"/>
</dbReference>
<keyword evidence="9 13" id="KW-0234">DNA repair</keyword>
<dbReference type="PANTHER" id="PTHR47964:SF1">
    <property type="entry name" value="ATP-DEPENDENT DNA HELICASE HOMOLOG RECG, CHLOROPLASTIC"/>
    <property type="match status" value="1"/>
</dbReference>
<dbReference type="HAMAP" id="MF_00969">
    <property type="entry name" value="TRCF"/>
    <property type="match status" value="1"/>
</dbReference>
<evidence type="ECO:0000256" key="8">
    <source>
        <dbReference type="ARBA" id="ARBA00023125"/>
    </source>
</evidence>
<dbReference type="SUPFAM" id="SSF52540">
    <property type="entry name" value="P-loop containing nucleoside triphosphate hydrolases"/>
    <property type="match status" value="4"/>
</dbReference>
<evidence type="ECO:0000256" key="10">
    <source>
        <dbReference type="ARBA" id="ARBA00061104"/>
    </source>
</evidence>
<comment type="subcellular location">
    <subcellularLocation>
        <location evidence="1 13">Cytoplasm</location>
    </subcellularLocation>
</comment>
<dbReference type="Pfam" id="PF17757">
    <property type="entry name" value="UvrB_inter"/>
    <property type="match status" value="1"/>
</dbReference>
<dbReference type="FunFam" id="3.40.50.300:FF:000546">
    <property type="entry name" value="Transcription-repair-coupling factor"/>
    <property type="match status" value="1"/>
</dbReference>
<dbReference type="SMART" id="SM00490">
    <property type="entry name" value="HELICc"/>
    <property type="match status" value="1"/>
</dbReference>
<keyword evidence="8 13" id="KW-0238">DNA-binding</keyword>
<dbReference type="GO" id="GO:0006355">
    <property type="term" value="P:regulation of DNA-templated transcription"/>
    <property type="evidence" value="ECO:0007669"/>
    <property type="project" value="UniProtKB-UniRule"/>
</dbReference>
<evidence type="ECO:0000256" key="12">
    <source>
        <dbReference type="ARBA" id="ARBA00070128"/>
    </source>
</evidence>
<comment type="similarity">
    <text evidence="11 13">In the C-terminal section; belongs to the helicase family. RecG subfamily.</text>
</comment>
<gene>
    <name evidence="13" type="primary">mfd</name>
    <name evidence="16" type="ORF">SAMN04488038_108137</name>
</gene>
<comment type="function">
    <text evidence="13">Couples transcription and DNA repair by recognizing RNA polymerase (RNAP) stalled at DNA lesions. Mediates ATP-dependent release of RNAP and its truncated transcript from the DNA, and recruitment of nucleotide excision repair machinery to the damaged site.</text>
</comment>
<dbReference type="Proteomes" id="UP000199233">
    <property type="component" value="Unassembled WGS sequence"/>
</dbReference>
<sequence>MSRLMKPHSLLTPPLPEGSVSWLLPAAGSGALALARLAAQSGQLVVALAADEQHAYHLEHELRFFLGSLPLVHLPDSEVLPYEQFSPHQEILSQRLSALHRLPQMQSGVLLTTADQLLRRLPPRDWLAGRAFDIRVGDRLDLAAFRQRLVAAGYQSVSEVQAHGEFAVRGALLDLYPMGAEAAYRIDLFDEEIETIRTFDPETQRSEEKVQAIRLLPAREFPTDREGIETFRRRYREYFPGDPSRSRIYSEVSKNLMPGGIESWLPLFYAEPCATLADYLPDSALLLALDDLEKALDEDWQQISERYERYSGDIERPLLKPEDLFHTPAAALKSLARHPRATVGGSLEPRLRFAVSAASAKGAEAVRTQLAALPAEEKVLFVAESAGRREALLGFLKPLGIQPREHASWQDFLDQKRRYGIVLGPLQEGFRLDDAGISLIAETQVFGLRAPAEQSRKRARIRDPETVLRDLSTLSIGSPVVHVEHGVGRYCGLTTLDAGGIQSEYLLLEYAGGDKLYVPVTSLNLIHRYTGSEPEQAPLHNLGSERWAKAQARAREKAHDVAAELLQVQARRAAKPGMALEFDEADYARFCEGFAFTPTPDQQKAIDAVLADLRADKTMDRVVCGDVGFGKTEVALRAAFVAARGGRQVCMLAPTTLLVEQHAKNFADRFSGFPIRVASLSRLRSSKEQNQVLRELTEGKLDVVIGTHRLLQEDVRFKNLGLVIVDEEHRFGVRHKERLKNLRAEVDLLTLTATPIPRTLNMSLAGLRELSIIATPPPSRVAIKTFVSEWNNALVYEACLREIKRGGQVYFLHNEVKDIENFARSMQELVPEGRVRFAHGQMRERELEQVMLDFYHQRFNILVCTTIIESGIDVPSANTILIDRADQLGLAQLHQLRGRVGRSHHRGYAYFLIPARRSLSVEAEKRLDAIETLGDLGSGFALATHDLEIRGAGELLGEDQSGQIEEVGFTLYAELLARAVKAIQTGKLDDAPFGAQACEVDLGVACLIPADYIPDVHARLTLYKRISEAADETSLHELKVEMIDRFGLLPEAAERLFDVSALRNAGQVLGIRKIRAGGRSITLDFAAKPNLDPMRLIKLIQTQPKVYKLEGQQRLHCYGNFEDAAVRLPRLRELLATLSGSS</sequence>
<feature type="domain" description="Helicase C-terminal" evidence="15">
    <location>
        <begin position="795"/>
        <end position="948"/>
    </location>
</feature>
<keyword evidence="6 16" id="KW-0347">Helicase</keyword>
<evidence type="ECO:0000256" key="6">
    <source>
        <dbReference type="ARBA" id="ARBA00022806"/>
    </source>
</evidence>
<reference evidence="16 17" key="1">
    <citation type="submission" date="2016-10" db="EMBL/GenBank/DDBJ databases">
        <authorList>
            <person name="de Groot N.N."/>
        </authorList>
    </citation>
    <scope>NUCLEOTIDE SEQUENCE [LARGE SCALE GENOMIC DNA]</scope>
    <source>
        <strain evidence="16 17">DSM 25927</strain>
    </source>
</reference>
<dbReference type="NCBIfam" id="TIGR00580">
    <property type="entry name" value="mfd"/>
    <property type="match status" value="1"/>
</dbReference>
<dbReference type="Gene3D" id="3.40.50.11140">
    <property type="match status" value="1"/>
</dbReference>
<dbReference type="EMBL" id="FOFS01000008">
    <property type="protein sequence ID" value="SEQ60573.1"/>
    <property type="molecule type" value="Genomic_DNA"/>
</dbReference>
<dbReference type="EC" id="3.6.4.-" evidence="13"/>
<evidence type="ECO:0000256" key="13">
    <source>
        <dbReference type="HAMAP-Rule" id="MF_00969"/>
    </source>
</evidence>
<evidence type="ECO:0000256" key="5">
    <source>
        <dbReference type="ARBA" id="ARBA00022801"/>
    </source>
</evidence>
<dbReference type="Gene3D" id="2.40.10.170">
    <property type="match status" value="1"/>
</dbReference>
<dbReference type="CDD" id="cd17991">
    <property type="entry name" value="DEXHc_TRCF"/>
    <property type="match status" value="1"/>
</dbReference>
<organism evidence="16 17">
    <name type="scientific">Solimonas aquatica</name>
    <dbReference type="NCBI Taxonomy" id="489703"/>
    <lineage>
        <taxon>Bacteria</taxon>
        <taxon>Pseudomonadati</taxon>
        <taxon>Pseudomonadota</taxon>
        <taxon>Gammaproteobacteria</taxon>
        <taxon>Nevskiales</taxon>
        <taxon>Nevskiaceae</taxon>
        <taxon>Solimonas</taxon>
    </lineage>
</organism>
<dbReference type="InterPro" id="IPR003711">
    <property type="entry name" value="CarD-like/TRCF_RID"/>
</dbReference>
<name>A0A1H9HDW0_9GAMM</name>
<evidence type="ECO:0000256" key="2">
    <source>
        <dbReference type="ARBA" id="ARBA00022490"/>
    </source>
</evidence>
<dbReference type="InterPro" id="IPR047112">
    <property type="entry name" value="RecG/Mfd"/>
</dbReference>
<dbReference type="GO" id="GO:0000716">
    <property type="term" value="P:transcription-coupled nucleotide-excision repair, DNA damage recognition"/>
    <property type="evidence" value="ECO:0007669"/>
    <property type="project" value="UniProtKB-UniRule"/>
</dbReference>
<evidence type="ECO:0000313" key="17">
    <source>
        <dbReference type="Proteomes" id="UP000199233"/>
    </source>
</evidence>
<dbReference type="PROSITE" id="PS51192">
    <property type="entry name" value="HELICASE_ATP_BIND_1"/>
    <property type="match status" value="1"/>
</dbReference>
<dbReference type="GO" id="GO:0016787">
    <property type="term" value="F:hydrolase activity"/>
    <property type="evidence" value="ECO:0007669"/>
    <property type="project" value="UniProtKB-KW"/>
</dbReference>
<dbReference type="GO" id="GO:0003684">
    <property type="term" value="F:damaged DNA binding"/>
    <property type="evidence" value="ECO:0007669"/>
    <property type="project" value="InterPro"/>
</dbReference>
<dbReference type="InterPro" id="IPR048635">
    <property type="entry name" value="MFD_D3"/>
</dbReference>
<keyword evidence="3 13" id="KW-0547">Nucleotide-binding</keyword>
<dbReference type="GO" id="GO:0003678">
    <property type="term" value="F:DNA helicase activity"/>
    <property type="evidence" value="ECO:0007669"/>
    <property type="project" value="TreeGrafter"/>
</dbReference>
<dbReference type="InterPro" id="IPR036101">
    <property type="entry name" value="CarD-like/TRCF_RID_sf"/>
</dbReference>
<protein>
    <recommendedName>
        <fullName evidence="12 13">Transcription-repair-coupling factor</fullName>
        <shortName evidence="13">TRCF</shortName>
        <ecNumber evidence="13">3.6.4.-</ecNumber>
    </recommendedName>
</protein>
<dbReference type="PROSITE" id="PS51194">
    <property type="entry name" value="HELICASE_CTER"/>
    <property type="match status" value="1"/>
</dbReference>
<dbReference type="Pfam" id="PF03461">
    <property type="entry name" value="TRCF"/>
    <property type="match status" value="1"/>
</dbReference>
<dbReference type="Pfam" id="PF00270">
    <property type="entry name" value="DEAD"/>
    <property type="match status" value="1"/>
</dbReference>
<evidence type="ECO:0000259" key="14">
    <source>
        <dbReference type="PROSITE" id="PS51192"/>
    </source>
</evidence>
<dbReference type="InterPro" id="IPR001650">
    <property type="entry name" value="Helicase_C-like"/>
</dbReference>
<dbReference type="InterPro" id="IPR004576">
    <property type="entry name" value="Mfd"/>
</dbReference>
<keyword evidence="7 13" id="KW-0067">ATP-binding</keyword>
<dbReference type="SUPFAM" id="SSF141259">
    <property type="entry name" value="CarD-like"/>
    <property type="match status" value="1"/>
</dbReference>
<dbReference type="STRING" id="489703.SAMN04488038_108137"/>
<accession>A0A1H9HDW0</accession>
<evidence type="ECO:0000259" key="15">
    <source>
        <dbReference type="PROSITE" id="PS51194"/>
    </source>
</evidence>
<dbReference type="Gene3D" id="3.40.50.11180">
    <property type="match status" value="1"/>
</dbReference>
<dbReference type="SUPFAM" id="SSF143517">
    <property type="entry name" value="TRCF domain-like"/>
    <property type="match status" value="1"/>
</dbReference>
<evidence type="ECO:0000256" key="7">
    <source>
        <dbReference type="ARBA" id="ARBA00022840"/>
    </source>
</evidence>
<dbReference type="FunFam" id="3.40.50.300:FF:000300">
    <property type="entry name" value="Transcription-repair-coupling factor"/>
    <property type="match status" value="1"/>
</dbReference>
<dbReference type="InterPro" id="IPR005118">
    <property type="entry name" value="TRCF_C"/>
</dbReference>
<evidence type="ECO:0000256" key="9">
    <source>
        <dbReference type="ARBA" id="ARBA00023204"/>
    </source>
</evidence>
<keyword evidence="4 13" id="KW-0227">DNA damage</keyword>
<dbReference type="InterPro" id="IPR011545">
    <property type="entry name" value="DEAD/DEAH_box_helicase_dom"/>
</dbReference>
<dbReference type="GO" id="GO:0005524">
    <property type="term" value="F:ATP binding"/>
    <property type="evidence" value="ECO:0007669"/>
    <property type="project" value="UniProtKB-UniRule"/>
</dbReference>
<dbReference type="PANTHER" id="PTHR47964">
    <property type="entry name" value="ATP-DEPENDENT DNA HELICASE HOMOLOG RECG, CHLOROPLASTIC"/>
    <property type="match status" value="1"/>
</dbReference>
<dbReference type="GO" id="GO:0005737">
    <property type="term" value="C:cytoplasm"/>
    <property type="evidence" value="ECO:0007669"/>
    <property type="project" value="UniProtKB-SubCell"/>
</dbReference>
<dbReference type="SMART" id="SM01058">
    <property type="entry name" value="CarD_TRCF"/>
    <property type="match status" value="1"/>
</dbReference>
<dbReference type="Gene3D" id="3.90.1150.50">
    <property type="entry name" value="Transcription-repair-coupling factor, D7 domain"/>
    <property type="match status" value="1"/>
</dbReference>
<dbReference type="InterPro" id="IPR037235">
    <property type="entry name" value="TRCF-like_C_D7"/>
</dbReference>
<evidence type="ECO:0000256" key="3">
    <source>
        <dbReference type="ARBA" id="ARBA00022741"/>
    </source>
</evidence>
<feature type="domain" description="Helicase ATP-binding" evidence="14">
    <location>
        <begin position="612"/>
        <end position="773"/>
    </location>
</feature>
<comment type="similarity">
    <text evidence="10 13">In the N-terminal section; belongs to the UvrB family.</text>
</comment>
<dbReference type="Gene3D" id="3.40.50.300">
    <property type="entry name" value="P-loop containing nucleotide triphosphate hydrolases"/>
    <property type="match status" value="2"/>
</dbReference>